<organism evidence="2 3">
    <name type="scientific">Phaeoacremonium minimum (strain UCR-PA7)</name>
    <name type="common">Esca disease fungus</name>
    <name type="synonym">Togninia minima</name>
    <dbReference type="NCBI Taxonomy" id="1286976"/>
    <lineage>
        <taxon>Eukaryota</taxon>
        <taxon>Fungi</taxon>
        <taxon>Dikarya</taxon>
        <taxon>Ascomycota</taxon>
        <taxon>Pezizomycotina</taxon>
        <taxon>Sordariomycetes</taxon>
        <taxon>Sordariomycetidae</taxon>
        <taxon>Togniniales</taxon>
        <taxon>Togniniaceae</taxon>
        <taxon>Phaeoacremonium</taxon>
    </lineage>
</organism>
<sequence length="360" mass="37722">MGEAVSKIEGKLDETFKRRQSNEKVIEGGIDVEGNIVKQVESGKEPTFRRLPTPEYQKSDVKTPITETIVSPVSPVSLTGSPEGFKAPASTTGSAPANYGGSDVASVRSDATLRPPRGPLPTIPGSPRESGASQGAQTPSTEKLSFPLRSASKQPVGAAKGLPRTPAPLNRQRAPTPSSRPGSSSSDAATGVVPKPGETAREGPPVKLTLDTKSATVSSFDNAVQAAGESIGEPLTPSHPAYFPKTLLSTSKEVAFRPAVKESHLRCFTSHATLVSDPNRLGMGKCQVCSKDDNSPRKSCGHCFLHLCEPCSQVLTDMKGNLKQLMEVVKNQGIKGKAVAAPESTTGSATSDSTIRPTRA</sequence>
<dbReference type="HOGENOM" id="CLU_769835_0_0_1"/>
<dbReference type="KEGG" id="tmn:UCRPA7_5"/>
<feature type="compositionally biased region" description="Polar residues" evidence="1">
    <location>
        <begin position="65"/>
        <end position="80"/>
    </location>
</feature>
<evidence type="ECO:0000256" key="1">
    <source>
        <dbReference type="SAM" id="MobiDB-lite"/>
    </source>
</evidence>
<gene>
    <name evidence="2" type="ORF">UCRPA7_5</name>
</gene>
<evidence type="ECO:0000313" key="2">
    <source>
        <dbReference type="EMBL" id="EOO04455.1"/>
    </source>
</evidence>
<dbReference type="RefSeq" id="XP_007910794.1">
    <property type="nucleotide sequence ID" value="XM_007912603.1"/>
</dbReference>
<keyword evidence="3" id="KW-1185">Reference proteome</keyword>
<dbReference type="AlphaFoldDB" id="R8BYP9"/>
<proteinExistence type="predicted"/>
<accession>R8BYP9</accession>
<feature type="compositionally biased region" description="Polar residues" evidence="1">
    <location>
        <begin position="131"/>
        <end position="143"/>
    </location>
</feature>
<feature type="compositionally biased region" description="Polar residues" evidence="1">
    <location>
        <begin position="343"/>
        <end position="360"/>
    </location>
</feature>
<dbReference type="OrthoDB" id="5425130at2759"/>
<feature type="compositionally biased region" description="Low complexity" evidence="1">
    <location>
        <begin position="175"/>
        <end position="186"/>
    </location>
</feature>
<dbReference type="Proteomes" id="UP000014074">
    <property type="component" value="Unassembled WGS sequence"/>
</dbReference>
<dbReference type="eggNOG" id="ENOG502SG87">
    <property type="taxonomic scope" value="Eukaryota"/>
</dbReference>
<dbReference type="EMBL" id="KB932776">
    <property type="protein sequence ID" value="EOO04455.1"/>
    <property type="molecule type" value="Genomic_DNA"/>
</dbReference>
<name>R8BYP9_PHAM7</name>
<evidence type="ECO:0000313" key="3">
    <source>
        <dbReference type="Proteomes" id="UP000014074"/>
    </source>
</evidence>
<feature type="region of interest" description="Disordered" evidence="1">
    <location>
        <begin position="41"/>
        <end position="207"/>
    </location>
</feature>
<feature type="region of interest" description="Disordered" evidence="1">
    <location>
        <begin position="337"/>
        <end position="360"/>
    </location>
</feature>
<dbReference type="GeneID" id="19325509"/>
<reference evidence="3" key="1">
    <citation type="journal article" date="2013" name="Genome Announc.">
        <title>Draft genome sequence of the ascomycete Phaeoacremonium aleophilum strain UCR-PA7, a causal agent of the esca disease complex in grapevines.</title>
        <authorList>
            <person name="Blanco-Ulate B."/>
            <person name="Rolshausen P."/>
            <person name="Cantu D."/>
        </authorList>
    </citation>
    <scope>NUCLEOTIDE SEQUENCE [LARGE SCALE GENOMIC DNA]</scope>
    <source>
        <strain evidence="3">UCR-PA7</strain>
    </source>
</reference>
<protein>
    <submittedName>
        <fullName evidence="2">Uncharacterized protein</fullName>
    </submittedName>
</protein>